<keyword evidence="20" id="KW-1185">Reference proteome</keyword>
<dbReference type="PRINTS" id="PR00344">
    <property type="entry name" value="BCTRLSENSOR"/>
</dbReference>
<keyword evidence="12 16" id="KW-1133">Transmembrane helix</keyword>
<evidence type="ECO:0000256" key="4">
    <source>
        <dbReference type="ARBA" id="ARBA00022475"/>
    </source>
</evidence>
<dbReference type="PROSITE" id="PS50109">
    <property type="entry name" value="HIS_KIN"/>
    <property type="match status" value="1"/>
</dbReference>
<evidence type="ECO:0000259" key="17">
    <source>
        <dbReference type="PROSITE" id="PS50109"/>
    </source>
</evidence>
<evidence type="ECO:0000256" key="15">
    <source>
        <dbReference type="SAM" id="MobiDB-lite"/>
    </source>
</evidence>
<dbReference type="SUPFAM" id="SSF47384">
    <property type="entry name" value="Homodimeric domain of signal transducing histidine kinase"/>
    <property type="match status" value="1"/>
</dbReference>
<keyword evidence="11" id="KW-0067">ATP-binding</keyword>
<feature type="transmembrane region" description="Helical" evidence="16">
    <location>
        <begin position="204"/>
        <end position="223"/>
    </location>
</feature>
<dbReference type="InterPro" id="IPR003661">
    <property type="entry name" value="HisK_dim/P_dom"/>
</dbReference>
<evidence type="ECO:0000256" key="6">
    <source>
        <dbReference type="ARBA" id="ARBA00022553"/>
    </source>
</evidence>
<dbReference type="Pfam" id="PF00512">
    <property type="entry name" value="HisKA"/>
    <property type="match status" value="1"/>
</dbReference>
<dbReference type="Pfam" id="PF00672">
    <property type="entry name" value="HAMP"/>
    <property type="match status" value="1"/>
</dbReference>
<dbReference type="PROSITE" id="PS50885">
    <property type="entry name" value="HAMP"/>
    <property type="match status" value="1"/>
</dbReference>
<protein>
    <recommendedName>
        <fullName evidence="3">histidine kinase</fullName>
        <ecNumber evidence="3">2.7.13.3</ecNumber>
    </recommendedName>
</protein>
<dbReference type="InterPro" id="IPR036097">
    <property type="entry name" value="HisK_dim/P_sf"/>
</dbReference>
<dbReference type="InterPro" id="IPR003660">
    <property type="entry name" value="HAMP_dom"/>
</dbReference>
<dbReference type="SMART" id="SM00304">
    <property type="entry name" value="HAMP"/>
    <property type="match status" value="1"/>
</dbReference>
<dbReference type="InterPro" id="IPR003594">
    <property type="entry name" value="HATPase_dom"/>
</dbReference>
<dbReference type="EC" id="2.7.13.3" evidence="3"/>
<sequence length="484" mass="51486">MSRLRRWSQSLNLRLALILFLVLGGSYGLMAWLLQTHVADLRATQAAQTIAARVKAAEAQLAQAGGTVRDDVRIAEGDEPPMFGRGRGWMHAQPPGADEGRPPPSGGGRRLPPDGDLGGPGGPPPNDADPGAPPHLRGHGLRVEQFETALTQALGRSAEIRPGGMRGEGPGIWIRLAGDAPKWLWVPASALPFPPPIRRFDSAIVVPVLGFVIAFAAALFLVVQVNRPLRRLGDALGAVGSASAPQPLSLTGASEIRVLAGRFNDMLARLGRLESDRTTMLAGIAHDLRTPLTRLQLQIELAAGPQGIDDKRKAAMLRELDQLGEIIDHFRLFAGGAGGEPLETRELALLLEEMAAPWCDQGLQLTLEPGLRAQVRSAALRRIVANLLGNAFAYGAPPVQLALRRDGTHALIEIADHGPGIPPDRLDEARRPFARLDAARGGSGHSGLGLAIVDRLIGEMGGRLELENRPEGGLLARVMLPLLG</sequence>
<feature type="compositionally biased region" description="Pro residues" evidence="15">
    <location>
        <begin position="121"/>
        <end position="133"/>
    </location>
</feature>
<reference evidence="19 20" key="1">
    <citation type="submission" date="2021-02" db="EMBL/GenBank/DDBJ databases">
        <title>Niveibacterium changnyeongensis HC41.</title>
        <authorList>
            <person name="Kang M."/>
        </authorList>
    </citation>
    <scope>NUCLEOTIDE SEQUENCE [LARGE SCALE GENOMIC DNA]</scope>
    <source>
        <strain evidence="19 20">HC41</strain>
    </source>
</reference>
<dbReference type="InterPro" id="IPR036890">
    <property type="entry name" value="HATPase_C_sf"/>
</dbReference>
<dbReference type="InterPro" id="IPR005467">
    <property type="entry name" value="His_kinase_dom"/>
</dbReference>
<evidence type="ECO:0000256" key="1">
    <source>
        <dbReference type="ARBA" id="ARBA00000085"/>
    </source>
</evidence>
<dbReference type="PANTHER" id="PTHR44936:SF5">
    <property type="entry name" value="SENSOR HISTIDINE KINASE ENVZ"/>
    <property type="match status" value="1"/>
</dbReference>
<comment type="subcellular location">
    <subcellularLocation>
        <location evidence="2">Cell inner membrane</location>
        <topology evidence="2">Multi-pass membrane protein</topology>
    </subcellularLocation>
</comment>
<dbReference type="Gene3D" id="3.30.565.10">
    <property type="entry name" value="Histidine kinase-like ATPase, C-terminal domain"/>
    <property type="match status" value="1"/>
</dbReference>
<keyword evidence="6" id="KW-0597">Phosphoprotein</keyword>
<comment type="catalytic activity">
    <reaction evidence="1">
        <text>ATP + protein L-histidine = ADP + protein N-phospho-L-histidine.</text>
        <dbReference type="EC" id="2.7.13.3"/>
    </reaction>
</comment>
<evidence type="ECO:0000256" key="10">
    <source>
        <dbReference type="ARBA" id="ARBA00022777"/>
    </source>
</evidence>
<feature type="domain" description="HAMP" evidence="18">
    <location>
        <begin position="223"/>
        <end position="275"/>
    </location>
</feature>
<keyword evidence="9" id="KW-0547">Nucleotide-binding</keyword>
<dbReference type="Pfam" id="PF02518">
    <property type="entry name" value="HATPase_c"/>
    <property type="match status" value="1"/>
</dbReference>
<organism evidence="19 20">
    <name type="scientific">Niveibacterium microcysteis</name>
    <dbReference type="NCBI Taxonomy" id="2811415"/>
    <lineage>
        <taxon>Bacteria</taxon>
        <taxon>Pseudomonadati</taxon>
        <taxon>Pseudomonadota</taxon>
        <taxon>Betaproteobacteria</taxon>
        <taxon>Rhodocyclales</taxon>
        <taxon>Rhodocyclaceae</taxon>
        <taxon>Niveibacterium</taxon>
    </lineage>
</organism>
<evidence type="ECO:0000256" key="16">
    <source>
        <dbReference type="SAM" id="Phobius"/>
    </source>
</evidence>
<dbReference type="InterPro" id="IPR050980">
    <property type="entry name" value="2C_sensor_his_kinase"/>
</dbReference>
<keyword evidence="14 16" id="KW-0472">Membrane</keyword>
<keyword evidence="5" id="KW-0997">Cell inner membrane</keyword>
<keyword evidence="8 16" id="KW-0812">Transmembrane</keyword>
<dbReference type="SMART" id="SM00388">
    <property type="entry name" value="HisKA"/>
    <property type="match status" value="1"/>
</dbReference>
<feature type="domain" description="Histidine kinase" evidence="17">
    <location>
        <begin position="283"/>
        <end position="484"/>
    </location>
</feature>
<dbReference type="SMART" id="SM00387">
    <property type="entry name" value="HATPase_c"/>
    <property type="match status" value="1"/>
</dbReference>
<keyword evidence="13" id="KW-0902">Two-component regulatory system</keyword>
<evidence type="ECO:0000256" key="13">
    <source>
        <dbReference type="ARBA" id="ARBA00023012"/>
    </source>
</evidence>
<dbReference type="Proteomes" id="UP000663570">
    <property type="component" value="Chromosome"/>
</dbReference>
<proteinExistence type="predicted"/>
<evidence type="ECO:0000313" key="19">
    <source>
        <dbReference type="EMBL" id="QSI77391.1"/>
    </source>
</evidence>
<evidence type="ECO:0000256" key="11">
    <source>
        <dbReference type="ARBA" id="ARBA00022840"/>
    </source>
</evidence>
<dbReference type="PANTHER" id="PTHR44936">
    <property type="entry name" value="SENSOR PROTEIN CREC"/>
    <property type="match status" value="1"/>
</dbReference>
<evidence type="ECO:0000256" key="12">
    <source>
        <dbReference type="ARBA" id="ARBA00022989"/>
    </source>
</evidence>
<dbReference type="CDD" id="cd00082">
    <property type="entry name" value="HisKA"/>
    <property type="match status" value="1"/>
</dbReference>
<name>A0ABX7M6K9_9RHOO</name>
<keyword evidence="10" id="KW-0418">Kinase</keyword>
<keyword evidence="4" id="KW-1003">Cell membrane</keyword>
<evidence type="ECO:0000256" key="2">
    <source>
        <dbReference type="ARBA" id="ARBA00004429"/>
    </source>
</evidence>
<gene>
    <name evidence="19" type="ORF">JY500_01675</name>
</gene>
<keyword evidence="7" id="KW-0808">Transferase</keyword>
<evidence type="ECO:0000256" key="5">
    <source>
        <dbReference type="ARBA" id="ARBA00022519"/>
    </source>
</evidence>
<dbReference type="RefSeq" id="WP_206254847.1">
    <property type="nucleotide sequence ID" value="NZ_CP071060.1"/>
</dbReference>
<feature type="region of interest" description="Disordered" evidence="15">
    <location>
        <begin position="74"/>
        <end position="138"/>
    </location>
</feature>
<dbReference type="InterPro" id="IPR004358">
    <property type="entry name" value="Sig_transdc_His_kin-like_C"/>
</dbReference>
<dbReference type="CDD" id="cd06225">
    <property type="entry name" value="HAMP"/>
    <property type="match status" value="1"/>
</dbReference>
<evidence type="ECO:0000259" key="18">
    <source>
        <dbReference type="PROSITE" id="PS50885"/>
    </source>
</evidence>
<evidence type="ECO:0000256" key="14">
    <source>
        <dbReference type="ARBA" id="ARBA00023136"/>
    </source>
</evidence>
<feature type="transmembrane region" description="Helical" evidence="16">
    <location>
        <begin position="12"/>
        <end position="34"/>
    </location>
</feature>
<evidence type="ECO:0000256" key="9">
    <source>
        <dbReference type="ARBA" id="ARBA00022741"/>
    </source>
</evidence>
<dbReference type="SUPFAM" id="SSF55874">
    <property type="entry name" value="ATPase domain of HSP90 chaperone/DNA topoisomerase II/histidine kinase"/>
    <property type="match status" value="1"/>
</dbReference>
<evidence type="ECO:0000256" key="8">
    <source>
        <dbReference type="ARBA" id="ARBA00022692"/>
    </source>
</evidence>
<evidence type="ECO:0000256" key="3">
    <source>
        <dbReference type="ARBA" id="ARBA00012438"/>
    </source>
</evidence>
<evidence type="ECO:0000313" key="20">
    <source>
        <dbReference type="Proteomes" id="UP000663570"/>
    </source>
</evidence>
<dbReference type="Gene3D" id="1.10.287.130">
    <property type="match status" value="1"/>
</dbReference>
<accession>A0ABX7M6K9</accession>
<evidence type="ECO:0000256" key="7">
    <source>
        <dbReference type="ARBA" id="ARBA00022679"/>
    </source>
</evidence>
<dbReference type="EMBL" id="CP071060">
    <property type="protein sequence ID" value="QSI77391.1"/>
    <property type="molecule type" value="Genomic_DNA"/>
</dbReference>